<name>A0A0A9BJB1_ARUDO</name>
<reference evidence="1" key="1">
    <citation type="submission" date="2014-09" db="EMBL/GenBank/DDBJ databases">
        <authorList>
            <person name="Magalhaes I.L.F."/>
            <person name="Oliveira U."/>
            <person name="Santos F.R."/>
            <person name="Vidigal T.H.D.A."/>
            <person name="Brescovit A.D."/>
            <person name="Santos A.J."/>
        </authorList>
    </citation>
    <scope>NUCLEOTIDE SEQUENCE</scope>
    <source>
        <tissue evidence="1">Shoot tissue taken approximately 20 cm above the soil surface</tissue>
    </source>
</reference>
<organism evidence="1">
    <name type="scientific">Arundo donax</name>
    <name type="common">Giant reed</name>
    <name type="synonym">Donax arundinaceus</name>
    <dbReference type="NCBI Taxonomy" id="35708"/>
    <lineage>
        <taxon>Eukaryota</taxon>
        <taxon>Viridiplantae</taxon>
        <taxon>Streptophyta</taxon>
        <taxon>Embryophyta</taxon>
        <taxon>Tracheophyta</taxon>
        <taxon>Spermatophyta</taxon>
        <taxon>Magnoliopsida</taxon>
        <taxon>Liliopsida</taxon>
        <taxon>Poales</taxon>
        <taxon>Poaceae</taxon>
        <taxon>PACMAD clade</taxon>
        <taxon>Arundinoideae</taxon>
        <taxon>Arundineae</taxon>
        <taxon>Arundo</taxon>
    </lineage>
</organism>
<protein>
    <submittedName>
        <fullName evidence="1">Uncharacterized protein</fullName>
    </submittedName>
</protein>
<dbReference type="AlphaFoldDB" id="A0A0A9BJB1"/>
<accession>A0A0A9BJB1</accession>
<proteinExistence type="predicted"/>
<dbReference type="EMBL" id="GBRH01235672">
    <property type="protein sequence ID" value="JAD62223.1"/>
    <property type="molecule type" value="Transcribed_RNA"/>
</dbReference>
<sequence length="23" mass="2342">MAAVLVLLSNSGFLLNSSCFVVG</sequence>
<reference evidence="1" key="2">
    <citation type="journal article" date="2015" name="Data Brief">
        <title>Shoot transcriptome of the giant reed, Arundo donax.</title>
        <authorList>
            <person name="Barrero R.A."/>
            <person name="Guerrero F.D."/>
            <person name="Moolhuijzen P."/>
            <person name="Goolsby J.A."/>
            <person name="Tidwell J."/>
            <person name="Bellgard S.E."/>
            <person name="Bellgard M.I."/>
        </authorList>
    </citation>
    <scope>NUCLEOTIDE SEQUENCE</scope>
    <source>
        <tissue evidence="1">Shoot tissue taken approximately 20 cm above the soil surface</tissue>
    </source>
</reference>
<evidence type="ECO:0000313" key="1">
    <source>
        <dbReference type="EMBL" id="JAD62223.1"/>
    </source>
</evidence>